<organism evidence="1">
    <name type="scientific">gut metagenome</name>
    <dbReference type="NCBI Taxonomy" id="749906"/>
    <lineage>
        <taxon>unclassified sequences</taxon>
        <taxon>metagenomes</taxon>
        <taxon>organismal metagenomes</taxon>
    </lineage>
</organism>
<reference evidence="1" key="1">
    <citation type="journal article" date="2012" name="PLoS ONE">
        <title>Gene sets for utilization of primary and secondary nutrition supplies in the distal gut of endangered iberian lynx.</title>
        <authorList>
            <person name="Alcaide M."/>
            <person name="Messina E."/>
            <person name="Richter M."/>
            <person name="Bargiela R."/>
            <person name="Peplies J."/>
            <person name="Huws S.A."/>
            <person name="Newbold C.J."/>
            <person name="Golyshin P.N."/>
            <person name="Simon M.A."/>
            <person name="Lopez G."/>
            <person name="Yakimov M.M."/>
            <person name="Ferrer M."/>
        </authorList>
    </citation>
    <scope>NUCLEOTIDE SEQUENCE</scope>
</reference>
<name>J9FGL1_9ZZZZ</name>
<comment type="caution">
    <text evidence="1">The sequence shown here is derived from an EMBL/GenBank/DDBJ whole genome shotgun (WGS) entry which is preliminary data.</text>
</comment>
<protein>
    <submittedName>
        <fullName evidence="1">Uncharacterized protein</fullName>
    </submittedName>
</protein>
<feature type="non-terminal residue" evidence="1">
    <location>
        <position position="1"/>
    </location>
</feature>
<dbReference type="EMBL" id="AMCI01006911">
    <property type="protein sequence ID" value="EJW93543.1"/>
    <property type="molecule type" value="Genomic_DNA"/>
</dbReference>
<dbReference type="AlphaFoldDB" id="J9FGL1"/>
<gene>
    <name evidence="1" type="ORF">EVA_18352</name>
</gene>
<evidence type="ECO:0000313" key="1">
    <source>
        <dbReference type="EMBL" id="EJW93543.1"/>
    </source>
</evidence>
<proteinExistence type="predicted"/>
<sequence>VVMGNMAHTLAEPDSLEKILE</sequence>
<accession>J9FGL1</accession>